<dbReference type="AlphaFoldDB" id="A0A0H2V5G0"/>
<organism evidence="1 2">
    <name type="scientific">Escherichia coli O6:H1 (strain CFT073 / ATCC 700928 / UPEC)</name>
    <dbReference type="NCBI Taxonomy" id="199310"/>
    <lineage>
        <taxon>Bacteria</taxon>
        <taxon>Pseudomonadati</taxon>
        <taxon>Pseudomonadota</taxon>
        <taxon>Gammaproteobacteria</taxon>
        <taxon>Enterobacterales</taxon>
        <taxon>Enterobacteriaceae</taxon>
        <taxon>Escherichia</taxon>
    </lineage>
</organism>
<protein>
    <submittedName>
        <fullName evidence="1">Uncharacterized protein</fullName>
    </submittedName>
</protein>
<dbReference type="HOGENOM" id="CLU_2842817_0_0_6"/>
<reference evidence="1 2" key="1">
    <citation type="journal article" date="2002" name="Proc. Natl. Acad. Sci. U.S.A.">
        <title>Extensive mosaic structure revealed by the complete genome sequence of uropathogenic Escherichia coli.</title>
        <authorList>
            <person name="Welch R.A."/>
            <person name="Burland V."/>
            <person name="Plunkett G.III."/>
            <person name="Redford P."/>
            <person name="Roesch P."/>
            <person name="Rasko D."/>
            <person name="Buckles E.L."/>
            <person name="Liou S.R."/>
            <person name="Boutin A."/>
            <person name="Hackett J."/>
            <person name="Stroud D."/>
            <person name="Mayhew G.F."/>
            <person name="Rose D.J."/>
            <person name="Zhou S."/>
            <person name="Schwartz D.C."/>
            <person name="Perna N.T."/>
            <person name="Mobley H.L."/>
            <person name="Donnenberg M.S."/>
            <person name="Blattner F.R."/>
        </authorList>
    </citation>
    <scope>NUCLEOTIDE SEQUENCE [LARGE SCALE GENOMIC DNA]</scope>
    <source>
        <strain evidence="2">CFT073 / ATCC 700928 / UPEC</strain>
    </source>
</reference>
<gene>
    <name evidence="1" type="ordered locus">c0854</name>
</gene>
<name>A0A0H2V5G0_ECOL6</name>
<evidence type="ECO:0000313" key="1">
    <source>
        <dbReference type="EMBL" id="AAN79327.1"/>
    </source>
</evidence>
<keyword evidence="2" id="KW-1185">Reference proteome</keyword>
<proteinExistence type="predicted"/>
<dbReference type="Proteomes" id="UP000001410">
    <property type="component" value="Chromosome"/>
</dbReference>
<sequence>MRENNIGRHQVNQFAKRPDPDTLFDKEFLQRCHIHRTSGFDHADCPQYAHIGNHFGVTGGGKLLA</sequence>
<dbReference type="KEGG" id="ecc:c0854"/>
<evidence type="ECO:0000313" key="2">
    <source>
        <dbReference type="Proteomes" id="UP000001410"/>
    </source>
</evidence>
<accession>A0A0H2V5G0</accession>
<dbReference type="EMBL" id="AE014075">
    <property type="protein sequence ID" value="AAN79327.1"/>
    <property type="molecule type" value="Genomic_DNA"/>
</dbReference>